<dbReference type="PANTHER" id="PTHR16675:SF242">
    <property type="entry name" value="MAJOR HISTOCOMPATIBILITY COMPLEX CLASS I-RELATED GENE PROTEIN"/>
    <property type="match status" value="1"/>
</dbReference>
<feature type="signal peptide" evidence="13">
    <location>
        <begin position="1"/>
        <end position="24"/>
    </location>
</feature>
<evidence type="ECO:0000256" key="1">
    <source>
        <dbReference type="ARBA" id="ARBA00004479"/>
    </source>
</evidence>
<dbReference type="InterPro" id="IPR011162">
    <property type="entry name" value="MHC_I/II-like_Ag-recog"/>
</dbReference>
<dbReference type="InterPro" id="IPR013783">
    <property type="entry name" value="Ig-like_fold"/>
</dbReference>
<keyword evidence="8" id="KW-1015">Disulfide bond</keyword>
<dbReference type="Pfam" id="PF00129">
    <property type="entry name" value="MHC_I"/>
    <property type="match status" value="1"/>
</dbReference>
<keyword evidence="4 13" id="KW-0732">Signal</keyword>
<dbReference type="GO" id="GO:0042612">
    <property type="term" value="C:MHC class I protein complex"/>
    <property type="evidence" value="ECO:0007669"/>
    <property type="project" value="UniProtKB-KW"/>
</dbReference>
<dbReference type="Gene3D" id="3.30.500.10">
    <property type="entry name" value="MHC class I-like antigen recognition-like"/>
    <property type="match status" value="1"/>
</dbReference>
<keyword evidence="5" id="KW-0391">Immunity</keyword>
<evidence type="ECO:0000256" key="4">
    <source>
        <dbReference type="ARBA" id="ARBA00022729"/>
    </source>
</evidence>
<dbReference type="InterPro" id="IPR036179">
    <property type="entry name" value="Ig-like_dom_sf"/>
</dbReference>
<protein>
    <recommendedName>
        <fullName evidence="14">Ig-like domain-containing protein</fullName>
    </recommendedName>
</protein>
<dbReference type="Ensembl" id="ENSSOCT00000022331.1">
    <property type="protein sequence ID" value="ENSSOCP00000021788.1"/>
    <property type="gene ID" value="ENSSOCG00000015367.1"/>
</dbReference>
<keyword evidence="3 12" id="KW-0812">Transmembrane</keyword>
<dbReference type="InterPro" id="IPR050208">
    <property type="entry name" value="MHC_class-I_related"/>
</dbReference>
<dbReference type="GO" id="GO:0002474">
    <property type="term" value="P:antigen processing and presentation of peptide antigen via MHC class I"/>
    <property type="evidence" value="ECO:0007669"/>
    <property type="project" value="UniProtKB-KW"/>
</dbReference>
<dbReference type="SUPFAM" id="SSF48726">
    <property type="entry name" value="Immunoglobulin"/>
    <property type="match status" value="1"/>
</dbReference>
<dbReference type="GO" id="GO:0006955">
    <property type="term" value="P:immune response"/>
    <property type="evidence" value="ECO:0007669"/>
    <property type="project" value="TreeGrafter"/>
</dbReference>
<dbReference type="SMART" id="SM00407">
    <property type="entry name" value="IGc1"/>
    <property type="match status" value="1"/>
</dbReference>
<keyword evidence="16" id="KW-1185">Reference proteome</keyword>
<feature type="region of interest" description="Disordered" evidence="11">
    <location>
        <begin position="309"/>
        <end position="347"/>
    </location>
</feature>
<proteinExistence type="inferred from homology"/>
<organism evidence="15 16">
    <name type="scientific">Strix occidentalis caurina</name>
    <name type="common">northern spotted owl</name>
    <dbReference type="NCBI Taxonomy" id="311401"/>
    <lineage>
        <taxon>Eukaryota</taxon>
        <taxon>Metazoa</taxon>
        <taxon>Chordata</taxon>
        <taxon>Craniata</taxon>
        <taxon>Vertebrata</taxon>
        <taxon>Euteleostomi</taxon>
        <taxon>Archelosauria</taxon>
        <taxon>Archosauria</taxon>
        <taxon>Dinosauria</taxon>
        <taxon>Saurischia</taxon>
        <taxon>Theropoda</taxon>
        <taxon>Coelurosauria</taxon>
        <taxon>Aves</taxon>
        <taxon>Neognathae</taxon>
        <taxon>Neoaves</taxon>
        <taxon>Telluraves</taxon>
        <taxon>Strigiformes</taxon>
        <taxon>Strigidae</taxon>
        <taxon>Strix</taxon>
    </lineage>
</organism>
<dbReference type="InterPro" id="IPR037055">
    <property type="entry name" value="MHC_I-like_Ag-recog_sf"/>
</dbReference>
<comment type="similarity">
    <text evidence="10">Belongs to the MHC class I family.</text>
</comment>
<evidence type="ECO:0000256" key="10">
    <source>
        <dbReference type="RuleBase" id="RU004439"/>
    </source>
</evidence>
<feature type="domain" description="Ig-like" evidence="14">
    <location>
        <begin position="204"/>
        <end position="292"/>
    </location>
</feature>
<evidence type="ECO:0000256" key="13">
    <source>
        <dbReference type="SAM" id="SignalP"/>
    </source>
</evidence>
<evidence type="ECO:0000256" key="5">
    <source>
        <dbReference type="ARBA" id="ARBA00022859"/>
    </source>
</evidence>
<evidence type="ECO:0000256" key="11">
    <source>
        <dbReference type="SAM" id="MobiDB-lite"/>
    </source>
</evidence>
<dbReference type="Gene3D" id="2.60.40.10">
    <property type="entry name" value="Immunoglobulins"/>
    <property type="match status" value="1"/>
</dbReference>
<dbReference type="InterPro" id="IPR003006">
    <property type="entry name" value="Ig/MHC_CS"/>
</dbReference>
<keyword evidence="9" id="KW-0325">Glycoprotein</keyword>
<sequence>SVMGLRRALGLGLLLGVLSWAASGSHSLRYFDIAVSEPSPGVPELMIVGYLDGNLIVHYDSDMGRAVPRADWMEKNLDGDHWDTLTQLGQSQQQIVRGNMDRVRGRYNQSGRGQTLQRVYGCDILEDGSTRGFYQTAYDGQDFIDLDTNTMTLTATDTTARMSKRECEAGTGFEQLKHFLGDTCVEWLRKYVSYGRTVLERKEPPTVRVSGKEADGLLTLYCRAYGFYLRPIAVSWLKGGKVRDQETERGSVAPNSDGTYYTWASIEARPEEKDEYRCRVEHASLPEPRLFAWGEPGGLGHGERWAAWLPSPSSRGPPSRPARRRRTSTGAAWSTPACPSPGSSRGVSPVALGTGSGGLGWLPSPSSQPCSPPEPESNLLAIVLGVVVAVVAVIAIITGYVLWKSKSGNALGLARQRGAGGRQGWVAKRGGC</sequence>
<evidence type="ECO:0000256" key="9">
    <source>
        <dbReference type="ARBA" id="ARBA00023180"/>
    </source>
</evidence>
<dbReference type="SUPFAM" id="SSF54452">
    <property type="entry name" value="MHC antigen-recognition domain"/>
    <property type="match status" value="1"/>
</dbReference>
<dbReference type="PANTHER" id="PTHR16675">
    <property type="entry name" value="MHC CLASS I-RELATED"/>
    <property type="match status" value="1"/>
</dbReference>
<evidence type="ECO:0000313" key="15">
    <source>
        <dbReference type="Ensembl" id="ENSSOCP00000021788.1"/>
    </source>
</evidence>
<reference evidence="15" key="2">
    <citation type="submission" date="2025-09" db="UniProtKB">
        <authorList>
            <consortium name="Ensembl"/>
        </authorList>
    </citation>
    <scope>IDENTIFICATION</scope>
</reference>
<name>A0A8D0G0S4_STROC</name>
<evidence type="ECO:0000313" key="16">
    <source>
        <dbReference type="Proteomes" id="UP000694551"/>
    </source>
</evidence>
<dbReference type="PRINTS" id="PR01638">
    <property type="entry name" value="MHCCLASSI"/>
</dbReference>
<dbReference type="Proteomes" id="UP000694551">
    <property type="component" value="Unplaced"/>
</dbReference>
<dbReference type="FunFam" id="2.60.40.10:FF:000204">
    <property type="entry name" value="Major histocompatibility complex, class I-related protein"/>
    <property type="match status" value="1"/>
</dbReference>
<dbReference type="AlphaFoldDB" id="A0A8D0G0S4"/>
<dbReference type="InterPro" id="IPR007110">
    <property type="entry name" value="Ig-like_dom"/>
</dbReference>
<dbReference type="PROSITE" id="PS50835">
    <property type="entry name" value="IG_LIKE"/>
    <property type="match status" value="1"/>
</dbReference>
<dbReference type="Pfam" id="PF07654">
    <property type="entry name" value="C1-set"/>
    <property type="match status" value="1"/>
</dbReference>
<comment type="subcellular location">
    <subcellularLocation>
        <location evidence="1">Membrane</location>
        <topology evidence="1">Single-pass type I membrane protein</topology>
    </subcellularLocation>
</comment>
<dbReference type="InterPro" id="IPR001039">
    <property type="entry name" value="MHC_I_a_a1/a2"/>
</dbReference>
<dbReference type="PROSITE" id="PS00290">
    <property type="entry name" value="IG_MHC"/>
    <property type="match status" value="1"/>
</dbReference>
<evidence type="ECO:0000256" key="6">
    <source>
        <dbReference type="ARBA" id="ARBA00022989"/>
    </source>
</evidence>
<keyword evidence="2" id="KW-0490">MHC I</keyword>
<keyword evidence="7 12" id="KW-0472">Membrane</keyword>
<feature type="chain" id="PRO_5034014098" description="Ig-like domain-containing protein" evidence="13">
    <location>
        <begin position="25"/>
        <end position="432"/>
    </location>
</feature>
<dbReference type="InterPro" id="IPR003597">
    <property type="entry name" value="Ig_C1-set"/>
</dbReference>
<dbReference type="GO" id="GO:0009897">
    <property type="term" value="C:external side of plasma membrane"/>
    <property type="evidence" value="ECO:0007669"/>
    <property type="project" value="TreeGrafter"/>
</dbReference>
<evidence type="ECO:0000256" key="7">
    <source>
        <dbReference type="ARBA" id="ARBA00023136"/>
    </source>
</evidence>
<reference evidence="15" key="1">
    <citation type="submission" date="2025-08" db="UniProtKB">
        <authorList>
            <consortium name="Ensembl"/>
        </authorList>
    </citation>
    <scope>IDENTIFICATION</scope>
</reference>
<dbReference type="FunFam" id="3.30.500.10:FF:000001">
    <property type="entry name" value="H-2 class I histocompatibility antigen, alpha chain"/>
    <property type="match status" value="1"/>
</dbReference>
<evidence type="ECO:0000259" key="14">
    <source>
        <dbReference type="PROSITE" id="PS50835"/>
    </source>
</evidence>
<dbReference type="GO" id="GO:0005615">
    <property type="term" value="C:extracellular space"/>
    <property type="evidence" value="ECO:0007669"/>
    <property type="project" value="TreeGrafter"/>
</dbReference>
<keyword evidence="6 12" id="KW-1133">Transmembrane helix</keyword>
<evidence type="ECO:0000256" key="2">
    <source>
        <dbReference type="ARBA" id="ARBA00022451"/>
    </source>
</evidence>
<evidence type="ECO:0000256" key="12">
    <source>
        <dbReference type="SAM" id="Phobius"/>
    </source>
</evidence>
<accession>A0A8D0G0S4</accession>
<evidence type="ECO:0000256" key="8">
    <source>
        <dbReference type="ARBA" id="ARBA00023157"/>
    </source>
</evidence>
<dbReference type="InterPro" id="IPR011161">
    <property type="entry name" value="MHC_I-like_Ag-recog"/>
</dbReference>
<feature type="transmembrane region" description="Helical" evidence="12">
    <location>
        <begin position="379"/>
        <end position="403"/>
    </location>
</feature>
<evidence type="ECO:0000256" key="3">
    <source>
        <dbReference type="ARBA" id="ARBA00022692"/>
    </source>
</evidence>